<sequence length="251" mass="28400">MGISYLEGPTSDFSRDLQSRFSTLTGLLNWANGRDIKTLAKSIFRKAARALVTENVSLPRVAVKLPAASVDLSLNPASGNTETYTNTQTHLPQLPSELEEPSQTEKFPATKNRDGGVTDEVWNQLIQDKQTAIKQEGAYRDLLKQGQQLERDAKCGNEEDENEVKKDEGTEQQHEQERLQRELERRAKEEELRKLRKKEVEMEGQRKKEQQAQKELRKIGVCVQGFRWIKQAGGYRCAGGSHYVSDGQLGI</sequence>
<organism evidence="2 3">
    <name type="scientific">Aspergillus glaucus CBS 516.65</name>
    <dbReference type="NCBI Taxonomy" id="1160497"/>
    <lineage>
        <taxon>Eukaryota</taxon>
        <taxon>Fungi</taxon>
        <taxon>Dikarya</taxon>
        <taxon>Ascomycota</taxon>
        <taxon>Pezizomycotina</taxon>
        <taxon>Eurotiomycetes</taxon>
        <taxon>Eurotiomycetidae</taxon>
        <taxon>Eurotiales</taxon>
        <taxon>Aspergillaceae</taxon>
        <taxon>Aspergillus</taxon>
        <taxon>Aspergillus subgen. Aspergillus</taxon>
    </lineage>
</organism>
<dbReference type="GeneID" id="34461020"/>
<name>A0A1L9VFX6_ASPGL</name>
<dbReference type="Proteomes" id="UP000184300">
    <property type="component" value="Unassembled WGS sequence"/>
</dbReference>
<protein>
    <submittedName>
        <fullName evidence="2">Uncharacterized protein</fullName>
    </submittedName>
</protein>
<dbReference type="OrthoDB" id="2423195at2759"/>
<dbReference type="VEuPathDB" id="FungiDB:ASPGLDRAFT_36963"/>
<feature type="region of interest" description="Disordered" evidence="1">
    <location>
        <begin position="93"/>
        <end position="116"/>
    </location>
</feature>
<dbReference type="STRING" id="1160497.A0A1L9VFX6"/>
<evidence type="ECO:0000313" key="2">
    <source>
        <dbReference type="EMBL" id="OJJ82851.1"/>
    </source>
</evidence>
<dbReference type="RefSeq" id="XP_022399549.1">
    <property type="nucleotide sequence ID" value="XM_022544759.1"/>
</dbReference>
<evidence type="ECO:0000313" key="3">
    <source>
        <dbReference type="Proteomes" id="UP000184300"/>
    </source>
</evidence>
<accession>A0A1L9VFX6</accession>
<dbReference type="AlphaFoldDB" id="A0A1L9VFX6"/>
<reference evidence="3" key="1">
    <citation type="journal article" date="2017" name="Genome Biol.">
        <title>Comparative genomics reveals high biological diversity and specific adaptations in the industrially and medically important fungal genus Aspergillus.</title>
        <authorList>
            <person name="de Vries R.P."/>
            <person name="Riley R."/>
            <person name="Wiebenga A."/>
            <person name="Aguilar-Osorio G."/>
            <person name="Amillis S."/>
            <person name="Uchima C.A."/>
            <person name="Anderluh G."/>
            <person name="Asadollahi M."/>
            <person name="Askin M."/>
            <person name="Barry K."/>
            <person name="Battaglia E."/>
            <person name="Bayram O."/>
            <person name="Benocci T."/>
            <person name="Braus-Stromeyer S.A."/>
            <person name="Caldana C."/>
            <person name="Canovas D."/>
            <person name="Cerqueira G.C."/>
            <person name="Chen F."/>
            <person name="Chen W."/>
            <person name="Choi C."/>
            <person name="Clum A."/>
            <person name="Dos Santos R.A."/>
            <person name="Damasio A.R."/>
            <person name="Diallinas G."/>
            <person name="Emri T."/>
            <person name="Fekete E."/>
            <person name="Flipphi M."/>
            <person name="Freyberg S."/>
            <person name="Gallo A."/>
            <person name="Gournas C."/>
            <person name="Habgood R."/>
            <person name="Hainaut M."/>
            <person name="Harispe M.L."/>
            <person name="Henrissat B."/>
            <person name="Hilden K.S."/>
            <person name="Hope R."/>
            <person name="Hossain A."/>
            <person name="Karabika E."/>
            <person name="Karaffa L."/>
            <person name="Karanyi Z."/>
            <person name="Krasevec N."/>
            <person name="Kuo A."/>
            <person name="Kusch H."/>
            <person name="LaButti K."/>
            <person name="Lagendijk E.L."/>
            <person name="Lapidus A."/>
            <person name="Levasseur A."/>
            <person name="Lindquist E."/>
            <person name="Lipzen A."/>
            <person name="Logrieco A.F."/>
            <person name="MacCabe A."/>
            <person name="Maekelae M.R."/>
            <person name="Malavazi I."/>
            <person name="Melin P."/>
            <person name="Meyer V."/>
            <person name="Mielnichuk N."/>
            <person name="Miskei M."/>
            <person name="Molnar A.P."/>
            <person name="Mule G."/>
            <person name="Ngan C.Y."/>
            <person name="Orejas M."/>
            <person name="Orosz E."/>
            <person name="Ouedraogo J.P."/>
            <person name="Overkamp K.M."/>
            <person name="Park H.-S."/>
            <person name="Perrone G."/>
            <person name="Piumi F."/>
            <person name="Punt P.J."/>
            <person name="Ram A.F."/>
            <person name="Ramon A."/>
            <person name="Rauscher S."/>
            <person name="Record E."/>
            <person name="Riano-Pachon D.M."/>
            <person name="Robert V."/>
            <person name="Roehrig J."/>
            <person name="Ruller R."/>
            <person name="Salamov A."/>
            <person name="Salih N.S."/>
            <person name="Samson R.A."/>
            <person name="Sandor E."/>
            <person name="Sanguinetti M."/>
            <person name="Schuetze T."/>
            <person name="Sepcic K."/>
            <person name="Shelest E."/>
            <person name="Sherlock G."/>
            <person name="Sophianopoulou V."/>
            <person name="Squina F.M."/>
            <person name="Sun H."/>
            <person name="Susca A."/>
            <person name="Todd R.B."/>
            <person name="Tsang A."/>
            <person name="Unkles S.E."/>
            <person name="van de Wiele N."/>
            <person name="van Rossen-Uffink D."/>
            <person name="Oliveira J.V."/>
            <person name="Vesth T.C."/>
            <person name="Visser J."/>
            <person name="Yu J.-H."/>
            <person name="Zhou M."/>
            <person name="Andersen M.R."/>
            <person name="Archer D.B."/>
            <person name="Baker S.E."/>
            <person name="Benoit I."/>
            <person name="Brakhage A.A."/>
            <person name="Braus G.H."/>
            <person name="Fischer R."/>
            <person name="Frisvad J.C."/>
            <person name="Goldman G.H."/>
            <person name="Houbraken J."/>
            <person name="Oakley B."/>
            <person name="Pocsi I."/>
            <person name="Scazzocchio C."/>
            <person name="Seiboth B."/>
            <person name="vanKuyk P.A."/>
            <person name="Wortman J."/>
            <person name="Dyer P.S."/>
            <person name="Grigoriev I.V."/>
        </authorList>
    </citation>
    <scope>NUCLEOTIDE SEQUENCE [LARGE SCALE GENOMIC DNA]</scope>
    <source>
        <strain evidence="3">CBS 516.65</strain>
    </source>
</reference>
<keyword evidence="3" id="KW-1185">Reference proteome</keyword>
<feature type="region of interest" description="Disordered" evidence="1">
    <location>
        <begin position="150"/>
        <end position="186"/>
    </location>
</feature>
<evidence type="ECO:0000256" key="1">
    <source>
        <dbReference type="SAM" id="MobiDB-lite"/>
    </source>
</evidence>
<proteinExistence type="predicted"/>
<gene>
    <name evidence="2" type="ORF">ASPGLDRAFT_36963</name>
</gene>
<dbReference type="EMBL" id="KV878901">
    <property type="protein sequence ID" value="OJJ82851.1"/>
    <property type="molecule type" value="Genomic_DNA"/>
</dbReference>